<feature type="binding site" evidence="4">
    <location>
        <position position="244"/>
    </location>
    <ligand>
        <name>substrate</name>
    </ligand>
</feature>
<evidence type="ECO:0000256" key="5">
    <source>
        <dbReference type="SAM" id="SignalP"/>
    </source>
</evidence>
<feature type="active site" description="Nucleophile" evidence="3">
    <location>
        <position position="111"/>
    </location>
</feature>
<feature type="binding site" evidence="4">
    <location>
        <position position="172"/>
    </location>
    <ligand>
        <name>substrate</name>
    </ligand>
</feature>
<dbReference type="OrthoDB" id="428577at2"/>
<reference evidence="6 7" key="1">
    <citation type="submission" date="2019-03" db="EMBL/GenBank/DDBJ databases">
        <title>Draft genome of Massilia hortus sp. nov., a novel bacterial species of the Oxalobacteraceae family.</title>
        <authorList>
            <person name="Peta V."/>
            <person name="Raths R."/>
            <person name="Bucking H."/>
        </authorList>
    </citation>
    <scope>NUCLEOTIDE SEQUENCE [LARGE SCALE GENOMIC DNA]</scope>
    <source>
        <strain evidence="6 7">ONC3</strain>
    </source>
</reference>
<keyword evidence="5" id="KW-0732">Signal</keyword>
<comment type="similarity">
    <text evidence="2">Belongs to the glycosyl hydrolase 88 family.</text>
</comment>
<dbReference type="InterPro" id="IPR010905">
    <property type="entry name" value="Glyco_hydro_88"/>
</dbReference>
<dbReference type="GO" id="GO:0052757">
    <property type="term" value="F:chondroitin hydrolase activity"/>
    <property type="evidence" value="ECO:0007669"/>
    <property type="project" value="TreeGrafter"/>
</dbReference>
<dbReference type="SUPFAM" id="SSF48208">
    <property type="entry name" value="Six-hairpin glycosidases"/>
    <property type="match status" value="1"/>
</dbReference>
<feature type="signal peptide" evidence="5">
    <location>
        <begin position="1"/>
        <end position="19"/>
    </location>
</feature>
<dbReference type="Pfam" id="PF07470">
    <property type="entry name" value="Glyco_hydro_88"/>
    <property type="match status" value="1"/>
</dbReference>
<dbReference type="InterPro" id="IPR012341">
    <property type="entry name" value="6hp_glycosidase-like_sf"/>
</dbReference>
<protein>
    <submittedName>
        <fullName evidence="6">Glucuronyl hydrolase</fullName>
    </submittedName>
</protein>
<evidence type="ECO:0000256" key="3">
    <source>
        <dbReference type="PIRSR" id="PIRSR610905-1"/>
    </source>
</evidence>
<feature type="binding site" evidence="4">
    <location>
        <position position="111"/>
    </location>
    <ligand>
        <name>substrate</name>
    </ligand>
</feature>
<name>A0A4Y9T633_9BURK</name>
<keyword evidence="7" id="KW-1185">Reference proteome</keyword>
<dbReference type="GO" id="GO:0000272">
    <property type="term" value="P:polysaccharide catabolic process"/>
    <property type="evidence" value="ECO:0007669"/>
    <property type="project" value="TreeGrafter"/>
</dbReference>
<evidence type="ECO:0000313" key="7">
    <source>
        <dbReference type="Proteomes" id="UP000297258"/>
    </source>
</evidence>
<dbReference type="PANTHER" id="PTHR36845">
    <property type="entry name" value="HYDROLASE, PUTATIVE (AFU_ORTHOLOGUE AFUA_7G05090)-RELATED"/>
    <property type="match status" value="1"/>
</dbReference>
<dbReference type="PANTHER" id="PTHR36845:SF1">
    <property type="entry name" value="HYDROLASE, PUTATIVE (AFU_ORTHOLOGUE AFUA_7G05090)-RELATED"/>
    <property type="match status" value="1"/>
</dbReference>
<feature type="chain" id="PRO_5021398375" evidence="5">
    <location>
        <begin position="20"/>
        <end position="395"/>
    </location>
</feature>
<dbReference type="Proteomes" id="UP000297258">
    <property type="component" value="Unassembled WGS sequence"/>
</dbReference>
<dbReference type="AlphaFoldDB" id="A0A4Y9T633"/>
<comment type="caution">
    <text evidence="6">The sequence shown here is derived from an EMBL/GenBank/DDBJ whole genome shotgun (WGS) entry which is preliminary data.</text>
</comment>
<dbReference type="Gene3D" id="1.50.10.10">
    <property type="match status" value="1"/>
</dbReference>
<evidence type="ECO:0000256" key="1">
    <source>
        <dbReference type="ARBA" id="ARBA00022801"/>
    </source>
</evidence>
<feature type="binding site" evidence="4">
    <location>
        <position position="248"/>
    </location>
    <ligand>
        <name>substrate</name>
    </ligand>
</feature>
<dbReference type="InterPro" id="IPR052369">
    <property type="entry name" value="UG_Glycosaminoglycan_Hydrolase"/>
</dbReference>
<feature type="binding site" evidence="4">
    <location>
        <position position="232"/>
    </location>
    <ligand>
        <name>substrate</name>
    </ligand>
</feature>
<dbReference type="InterPro" id="IPR008928">
    <property type="entry name" value="6-hairpin_glycosidase_sf"/>
</dbReference>
<keyword evidence="1 6" id="KW-0378">Hydrolase</keyword>
<feature type="active site" description="Proton donor" evidence="3">
    <location>
        <position position="172"/>
    </location>
</feature>
<dbReference type="EMBL" id="SPUM01000031">
    <property type="protein sequence ID" value="TFW34068.1"/>
    <property type="molecule type" value="Genomic_DNA"/>
</dbReference>
<accession>A0A4Y9T633</accession>
<evidence type="ECO:0000256" key="2">
    <source>
        <dbReference type="ARBA" id="ARBA00038358"/>
    </source>
</evidence>
<gene>
    <name evidence="6" type="ORF">E4O92_05095</name>
</gene>
<organism evidence="6 7">
    <name type="scientific">Massilia horti</name>
    <dbReference type="NCBI Taxonomy" id="2562153"/>
    <lineage>
        <taxon>Bacteria</taxon>
        <taxon>Pseudomonadati</taxon>
        <taxon>Pseudomonadota</taxon>
        <taxon>Betaproteobacteria</taxon>
        <taxon>Burkholderiales</taxon>
        <taxon>Oxalobacteraceae</taxon>
        <taxon>Telluria group</taxon>
        <taxon>Massilia</taxon>
    </lineage>
</organism>
<proteinExistence type="inferred from homology"/>
<sequence length="395" mass="44197">MKHLVCALALMLGAAQLQAAQPMADVIRTDFDIATRQYSDLLDAIKDKPGFPRTLDQGQVKLVGVRDWTSGFFPGTLWYLLEATGDQKWRAAAVRYTKEVERAKFDKSNHDVGFMLNSSFGNGLRLGADASYRDVLLAGATTLVTRFNPKVGSIQSWNVRADRDWTYPVIIDNMMNLELLMWAARASGDPYYREVAIAHADTSLRNHFRPDGSSFHVVDYDPADGKVRSKVTHQGYADGSAWARGQAWGLYGYTMMYREAKKPEYLQHAQKIAGFIMQHPRMPADKVPYWDFDAPDIPNAPRDSSAAAIMASALLELSDYVEPALGKRYVEFAEQQLRSLSSPQYLAHPGENGGFLLKHATGHKPANSEIDVPLNYGDYYFLEALLRYKAKLAKG</sequence>
<evidence type="ECO:0000313" key="6">
    <source>
        <dbReference type="EMBL" id="TFW34068.1"/>
    </source>
</evidence>
<evidence type="ECO:0000256" key="4">
    <source>
        <dbReference type="PIRSR" id="PIRSR610905-2"/>
    </source>
</evidence>